<organism evidence="2 3">
    <name type="scientific">Spirosoma aureum</name>
    <dbReference type="NCBI Taxonomy" id="2692134"/>
    <lineage>
        <taxon>Bacteria</taxon>
        <taxon>Pseudomonadati</taxon>
        <taxon>Bacteroidota</taxon>
        <taxon>Cytophagia</taxon>
        <taxon>Cytophagales</taxon>
        <taxon>Cytophagaceae</taxon>
        <taxon>Spirosoma</taxon>
    </lineage>
</organism>
<reference evidence="2 3" key="1">
    <citation type="submission" date="2020-03" db="EMBL/GenBank/DDBJ databases">
        <authorList>
            <person name="Kim M.K."/>
        </authorList>
    </citation>
    <scope>NUCLEOTIDE SEQUENCE [LARGE SCALE GENOMIC DNA]</scope>
    <source>
        <strain evidence="2 3">BT328</strain>
    </source>
</reference>
<evidence type="ECO:0000313" key="2">
    <source>
        <dbReference type="EMBL" id="QIP16932.1"/>
    </source>
</evidence>
<keyword evidence="1" id="KW-1133">Transmembrane helix</keyword>
<protein>
    <submittedName>
        <fullName evidence="2">Uncharacterized protein</fullName>
    </submittedName>
</protein>
<feature type="transmembrane region" description="Helical" evidence="1">
    <location>
        <begin position="122"/>
        <end position="141"/>
    </location>
</feature>
<keyword evidence="1" id="KW-0472">Membrane</keyword>
<keyword evidence="3" id="KW-1185">Reference proteome</keyword>
<gene>
    <name evidence="2" type="ORF">G8759_32000</name>
</gene>
<dbReference type="AlphaFoldDB" id="A0A6G9AWU0"/>
<dbReference type="KEGG" id="spib:G8759_32000"/>
<name>A0A6G9AWU0_9BACT</name>
<evidence type="ECO:0000256" key="1">
    <source>
        <dbReference type="SAM" id="Phobius"/>
    </source>
</evidence>
<sequence>MRTTLLPYRQINYQTELTPDQIRHYLSEYVITGFSFYSHKPYYGDFTTYRFSVRKVSSKIKKQSFAPSIEGMYKSRQGKTMLSLSLSPNPVLIVAFLVFAFPLAFFLFLSVSEFFKAGDLNIVISGLMPIAVWYSIFWLIFQMQSSADIRFWVHILDLRESTATSE</sequence>
<dbReference type="Proteomes" id="UP000501802">
    <property type="component" value="Chromosome"/>
</dbReference>
<feature type="transmembrane region" description="Helical" evidence="1">
    <location>
        <begin position="91"/>
        <end position="110"/>
    </location>
</feature>
<evidence type="ECO:0000313" key="3">
    <source>
        <dbReference type="Proteomes" id="UP000501802"/>
    </source>
</evidence>
<dbReference type="EMBL" id="CP050063">
    <property type="protein sequence ID" value="QIP16932.1"/>
    <property type="molecule type" value="Genomic_DNA"/>
</dbReference>
<proteinExistence type="predicted"/>
<keyword evidence="1" id="KW-0812">Transmembrane</keyword>
<accession>A0A6G9AWU0</accession>
<dbReference type="RefSeq" id="WP_167217295.1">
    <property type="nucleotide sequence ID" value="NZ_CP050063.1"/>
</dbReference>